<reference evidence="2 3" key="1">
    <citation type="submission" date="2017-09" db="EMBL/GenBank/DDBJ databases">
        <title>Large-scale bioinformatics analysis of Bacillus genomes uncovers conserved roles of natural products in bacterial physiology.</title>
        <authorList>
            <consortium name="Agbiome Team Llc"/>
            <person name="Bleich R.M."/>
            <person name="Kirk G.J."/>
            <person name="Santa Maria K.C."/>
            <person name="Allen S.E."/>
            <person name="Farag S."/>
            <person name="Shank E.A."/>
            <person name="Bowers A."/>
        </authorList>
    </citation>
    <scope>NUCLEOTIDE SEQUENCE [LARGE SCALE GENOMIC DNA]</scope>
    <source>
        <strain evidence="2 3">AFS005140</strain>
    </source>
</reference>
<sequence>MDFKIVKPEKDYNYWEIFLGEKQVGRIEIPHRWGSSGGKRLYLGDTEKEIASIQNQKEALEKLQKFFEENKQEISRYENLIQEVQNGISEVSSAYNKKVLETEYIKLEKEKEKLEQYDLV</sequence>
<organism evidence="2 3">
    <name type="scientific">Bacillus thuringiensis</name>
    <dbReference type="NCBI Taxonomy" id="1428"/>
    <lineage>
        <taxon>Bacteria</taxon>
        <taxon>Bacillati</taxon>
        <taxon>Bacillota</taxon>
        <taxon>Bacilli</taxon>
        <taxon>Bacillales</taxon>
        <taxon>Bacillaceae</taxon>
        <taxon>Bacillus</taxon>
        <taxon>Bacillus cereus group</taxon>
    </lineage>
</organism>
<name>A0ABD6S732_BACTU</name>
<evidence type="ECO:0000313" key="2">
    <source>
        <dbReference type="EMBL" id="PER55616.1"/>
    </source>
</evidence>
<comment type="caution">
    <text evidence="2">The sequence shown here is derived from an EMBL/GenBank/DDBJ whole genome shotgun (WGS) entry which is preliminary data.</text>
</comment>
<dbReference type="Proteomes" id="UP000219897">
    <property type="component" value="Unassembled WGS sequence"/>
</dbReference>
<dbReference type="EMBL" id="NTYF01000023">
    <property type="protein sequence ID" value="PER55616.1"/>
    <property type="molecule type" value="Genomic_DNA"/>
</dbReference>
<evidence type="ECO:0000313" key="3">
    <source>
        <dbReference type="Proteomes" id="UP000219897"/>
    </source>
</evidence>
<gene>
    <name evidence="2" type="ORF">CN495_07630</name>
</gene>
<feature type="coiled-coil region" evidence="1">
    <location>
        <begin position="43"/>
        <end position="117"/>
    </location>
</feature>
<protein>
    <submittedName>
        <fullName evidence="2">Uncharacterized protein</fullName>
    </submittedName>
</protein>
<proteinExistence type="predicted"/>
<keyword evidence="1" id="KW-0175">Coiled coil</keyword>
<evidence type="ECO:0000256" key="1">
    <source>
        <dbReference type="SAM" id="Coils"/>
    </source>
</evidence>
<accession>A0ABD6S732</accession>
<dbReference type="RefSeq" id="WP_098316964.1">
    <property type="nucleotide sequence ID" value="NZ_NTYF01000023.1"/>
</dbReference>
<dbReference type="AlphaFoldDB" id="A0ABD6S732"/>